<gene>
    <name evidence="2" type="ORF">C7M84_024025</name>
</gene>
<dbReference type="EMBL" id="QCYY01000775">
    <property type="protein sequence ID" value="ROT82781.1"/>
    <property type="molecule type" value="Genomic_DNA"/>
</dbReference>
<name>A0A3R7MIR6_PENVA</name>
<reference evidence="2 3" key="2">
    <citation type="submission" date="2019-01" db="EMBL/GenBank/DDBJ databases">
        <title>The decoding of complex shrimp genome reveals the adaptation for benthos swimmer, frequently molting mechanism and breeding impact on genome.</title>
        <authorList>
            <person name="Sun Y."/>
            <person name="Gao Y."/>
            <person name="Yu Y."/>
        </authorList>
    </citation>
    <scope>NUCLEOTIDE SEQUENCE [LARGE SCALE GENOMIC DNA]</scope>
    <source>
        <tissue evidence="2">Muscle</tissue>
    </source>
</reference>
<feature type="compositionally biased region" description="Low complexity" evidence="1">
    <location>
        <begin position="231"/>
        <end position="242"/>
    </location>
</feature>
<dbReference type="Proteomes" id="UP000283509">
    <property type="component" value="Unassembled WGS sequence"/>
</dbReference>
<dbReference type="AlphaFoldDB" id="A0A3R7MIR6"/>
<organism evidence="2 3">
    <name type="scientific">Penaeus vannamei</name>
    <name type="common">Whiteleg shrimp</name>
    <name type="synonym">Litopenaeus vannamei</name>
    <dbReference type="NCBI Taxonomy" id="6689"/>
    <lineage>
        <taxon>Eukaryota</taxon>
        <taxon>Metazoa</taxon>
        <taxon>Ecdysozoa</taxon>
        <taxon>Arthropoda</taxon>
        <taxon>Crustacea</taxon>
        <taxon>Multicrustacea</taxon>
        <taxon>Malacostraca</taxon>
        <taxon>Eumalacostraca</taxon>
        <taxon>Eucarida</taxon>
        <taxon>Decapoda</taxon>
        <taxon>Dendrobranchiata</taxon>
        <taxon>Penaeoidea</taxon>
        <taxon>Penaeidae</taxon>
        <taxon>Penaeus</taxon>
    </lineage>
</organism>
<accession>A0A3R7MIR6</accession>
<feature type="compositionally biased region" description="Low complexity" evidence="1">
    <location>
        <begin position="210"/>
        <end position="219"/>
    </location>
</feature>
<reference evidence="2 3" key="1">
    <citation type="submission" date="2018-04" db="EMBL/GenBank/DDBJ databases">
        <authorList>
            <person name="Zhang X."/>
            <person name="Yuan J."/>
            <person name="Li F."/>
            <person name="Xiang J."/>
        </authorList>
    </citation>
    <scope>NUCLEOTIDE SEQUENCE [LARGE SCALE GENOMIC DNA]</scope>
    <source>
        <tissue evidence="2">Muscle</tissue>
    </source>
</reference>
<evidence type="ECO:0000313" key="3">
    <source>
        <dbReference type="Proteomes" id="UP000283509"/>
    </source>
</evidence>
<keyword evidence="3" id="KW-1185">Reference proteome</keyword>
<evidence type="ECO:0000256" key="1">
    <source>
        <dbReference type="SAM" id="MobiDB-lite"/>
    </source>
</evidence>
<feature type="region of interest" description="Disordered" evidence="1">
    <location>
        <begin position="151"/>
        <end position="172"/>
    </location>
</feature>
<feature type="region of interest" description="Disordered" evidence="1">
    <location>
        <begin position="310"/>
        <end position="330"/>
    </location>
</feature>
<feature type="compositionally biased region" description="Pro residues" evidence="1">
    <location>
        <begin position="282"/>
        <end position="294"/>
    </location>
</feature>
<proteinExistence type="predicted"/>
<evidence type="ECO:0000313" key="2">
    <source>
        <dbReference type="EMBL" id="ROT82781.1"/>
    </source>
</evidence>
<feature type="compositionally biased region" description="Pro residues" evidence="1">
    <location>
        <begin position="220"/>
        <end position="230"/>
    </location>
</feature>
<feature type="region of interest" description="Disordered" evidence="1">
    <location>
        <begin position="194"/>
        <end position="298"/>
    </location>
</feature>
<feature type="compositionally biased region" description="Pro residues" evidence="1">
    <location>
        <begin position="162"/>
        <end position="172"/>
    </location>
</feature>
<protein>
    <submittedName>
        <fullName evidence="2">Uncharacterized protein</fullName>
    </submittedName>
</protein>
<sequence>MAKNFPGLKWGLPETKKNEKSGLPPPPFPLFSRSHVYPFLTSPLLIPLPHLFLSPIFLPFSPSPPSTHPPSSSFPLSPFPYPSSPLLLSPFLFSSLISPFLLPLLSPLLFPLSYPIFPFPSLIPPPFITFPLSYYRSLSFPLPPPSLSNARVCQKPLSHTDSPPPPPIPSPVPGPPRLTPLLFYTTCPNPESTPNINSYSPASPSPLPSPHTLVSSPTPFASPPHLPPSPTLRLPLPTFLPLANPSLNSPTPTTILRPPPSPHSHNFPSPPRSLNSHTSHPPTCPPPPPHPTVPRPAASCAGIDRRRAVVASTTPAARPHSRPPYPWAASKSRAPLQGIAVGLATEVPTTKLDCACAFARPATSRHWRQRLT</sequence>
<feature type="compositionally biased region" description="Polar residues" evidence="1">
    <location>
        <begin position="245"/>
        <end position="254"/>
    </location>
</feature>
<comment type="caution">
    <text evidence="2">The sequence shown here is derived from an EMBL/GenBank/DDBJ whole genome shotgun (WGS) entry which is preliminary data.</text>
</comment>